<evidence type="ECO:0000313" key="19">
    <source>
        <dbReference type="EMBL" id="RIH82447.1"/>
    </source>
</evidence>
<dbReference type="SUPFAM" id="SSF47384">
    <property type="entry name" value="Homodimeric domain of signal transducing histidine kinase"/>
    <property type="match status" value="1"/>
</dbReference>
<name>A0A399ECQ4_9DEIN</name>
<feature type="domain" description="Histidine kinase" evidence="14">
    <location>
        <begin position="411"/>
        <end position="628"/>
    </location>
</feature>
<dbReference type="Gene3D" id="3.30.565.10">
    <property type="entry name" value="Histidine kinase-like ATPase, C-terminal domain"/>
    <property type="match status" value="1"/>
</dbReference>
<dbReference type="SUPFAM" id="SSF52172">
    <property type="entry name" value="CheY-like"/>
    <property type="match status" value="1"/>
</dbReference>
<evidence type="ECO:0000256" key="6">
    <source>
        <dbReference type="ARBA" id="ARBA00022679"/>
    </source>
</evidence>
<dbReference type="Proteomes" id="UP000265341">
    <property type="component" value="Unassembled WGS sequence"/>
</dbReference>
<evidence type="ECO:0000256" key="11">
    <source>
        <dbReference type="ARBA" id="ARBA00023136"/>
    </source>
</evidence>
<keyword evidence="13" id="KW-1133">Transmembrane helix</keyword>
<evidence type="ECO:0000259" key="15">
    <source>
        <dbReference type="PROSITE" id="PS50110"/>
    </source>
</evidence>
<dbReference type="CDD" id="cd19410">
    <property type="entry name" value="HK9-like_sensor"/>
    <property type="match status" value="1"/>
</dbReference>
<dbReference type="SUPFAM" id="SSF55874">
    <property type="entry name" value="ATPase domain of HSP90 chaperone/DNA topoisomerase II/histidine kinase"/>
    <property type="match status" value="1"/>
</dbReference>
<dbReference type="CDD" id="cd00082">
    <property type="entry name" value="HisKA"/>
    <property type="match status" value="1"/>
</dbReference>
<evidence type="ECO:0000259" key="17">
    <source>
        <dbReference type="PROSITE" id="PS50113"/>
    </source>
</evidence>
<dbReference type="InterPro" id="IPR035965">
    <property type="entry name" value="PAS-like_dom_sf"/>
</dbReference>
<evidence type="ECO:0000256" key="13">
    <source>
        <dbReference type="SAM" id="Phobius"/>
    </source>
</evidence>
<feature type="domain" description="PAS" evidence="16">
    <location>
        <begin position="267"/>
        <end position="337"/>
    </location>
</feature>
<dbReference type="InterPro" id="IPR000014">
    <property type="entry name" value="PAS"/>
</dbReference>
<keyword evidence="6 19" id="KW-0808">Transferase</keyword>
<dbReference type="InterPro" id="IPR036097">
    <property type="entry name" value="HisK_dim/P_sf"/>
</dbReference>
<dbReference type="EMBL" id="QWLA01000105">
    <property type="protein sequence ID" value="RIH82447.1"/>
    <property type="molecule type" value="Genomic_DNA"/>
</dbReference>
<dbReference type="InterPro" id="IPR000700">
    <property type="entry name" value="PAS-assoc_C"/>
</dbReference>
<dbReference type="Gene3D" id="3.40.50.2300">
    <property type="match status" value="1"/>
</dbReference>
<keyword evidence="10" id="KW-0902">Two-component regulatory system</keyword>
<feature type="domain" description="Response regulatory" evidence="15">
    <location>
        <begin position="652"/>
        <end position="769"/>
    </location>
</feature>
<keyword evidence="8" id="KW-0418">Kinase</keyword>
<evidence type="ECO:0000256" key="8">
    <source>
        <dbReference type="ARBA" id="ARBA00022777"/>
    </source>
</evidence>
<keyword evidence="7" id="KW-0547">Nucleotide-binding</keyword>
<evidence type="ECO:0000259" key="16">
    <source>
        <dbReference type="PROSITE" id="PS50112"/>
    </source>
</evidence>
<dbReference type="InterPro" id="IPR001789">
    <property type="entry name" value="Sig_transdc_resp-reg_receiver"/>
</dbReference>
<evidence type="ECO:0000256" key="9">
    <source>
        <dbReference type="ARBA" id="ARBA00022840"/>
    </source>
</evidence>
<evidence type="ECO:0000256" key="12">
    <source>
        <dbReference type="PROSITE-ProRule" id="PRU00169"/>
    </source>
</evidence>
<evidence type="ECO:0000256" key="2">
    <source>
        <dbReference type="ARBA" id="ARBA00004236"/>
    </source>
</evidence>
<dbReference type="SMART" id="SM00388">
    <property type="entry name" value="HisKA"/>
    <property type="match status" value="1"/>
</dbReference>
<dbReference type="AlphaFoldDB" id="A0A399ECQ4"/>
<comment type="subcellular location">
    <subcellularLocation>
        <location evidence="2">Cell membrane</location>
    </subcellularLocation>
</comment>
<accession>A0A399ECQ4</accession>
<keyword evidence="4" id="KW-1003">Cell membrane</keyword>
<dbReference type="PROSITE" id="PS50113">
    <property type="entry name" value="PAC"/>
    <property type="match status" value="1"/>
</dbReference>
<protein>
    <recommendedName>
        <fullName evidence="3">histidine kinase</fullName>
        <ecNumber evidence="3">2.7.13.3</ecNumber>
    </recommendedName>
</protein>
<evidence type="ECO:0000313" key="20">
    <source>
        <dbReference type="Proteomes" id="UP000265341"/>
    </source>
</evidence>
<dbReference type="PANTHER" id="PTHR43047:SF72">
    <property type="entry name" value="OSMOSENSING HISTIDINE PROTEIN KINASE SLN1"/>
    <property type="match status" value="1"/>
</dbReference>
<proteinExistence type="predicted"/>
<dbReference type="InterPro" id="IPR003594">
    <property type="entry name" value="HATPase_dom"/>
</dbReference>
<keyword evidence="11 13" id="KW-0472">Membrane</keyword>
<dbReference type="OrthoDB" id="9790669at2"/>
<dbReference type="SMART" id="SM00387">
    <property type="entry name" value="HATPase_c"/>
    <property type="match status" value="1"/>
</dbReference>
<dbReference type="NCBIfam" id="TIGR00229">
    <property type="entry name" value="sensory_box"/>
    <property type="match status" value="1"/>
</dbReference>
<comment type="caution">
    <text evidence="19">The sequence shown here is derived from an EMBL/GenBank/DDBJ whole genome shotgun (WGS) entry which is preliminary data.</text>
</comment>
<dbReference type="InterPro" id="IPR036890">
    <property type="entry name" value="HATPase_C_sf"/>
</dbReference>
<dbReference type="RefSeq" id="WP_119280319.1">
    <property type="nucleotide sequence ID" value="NZ_QWLA01000105.1"/>
</dbReference>
<dbReference type="PRINTS" id="PR00344">
    <property type="entry name" value="BCTRLSENSOR"/>
</dbReference>
<dbReference type="SMART" id="SM00091">
    <property type="entry name" value="PAS"/>
    <property type="match status" value="1"/>
</dbReference>
<evidence type="ECO:0000256" key="5">
    <source>
        <dbReference type="ARBA" id="ARBA00022553"/>
    </source>
</evidence>
<dbReference type="InterPro" id="IPR013656">
    <property type="entry name" value="PAS_4"/>
</dbReference>
<dbReference type="InterPro" id="IPR003660">
    <property type="entry name" value="HAMP_dom"/>
</dbReference>
<dbReference type="GO" id="GO:0000155">
    <property type="term" value="F:phosphorelay sensor kinase activity"/>
    <property type="evidence" value="ECO:0007669"/>
    <property type="project" value="InterPro"/>
</dbReference>
<feature type="domain" description="HAMP" evidence="18">
    <location>
        <begin position="211"/>
        <end position="262"/>
    </location>
</feature>
<keyword evidence="20" id="KW-1185">Reference proteome</keyword>
<evidence type="ECO:0000256" key="10">
    <source>
        <dbReference type="ARBA" id="ARBA00023012"/>
    </source>
</evidence>
<dbReference type="InterPro" id="IPR004358">
    <property type="entry name" value="Sig_transdc_His_kin-like_C"/>
</dbReference>
<feature type="modified residue" description="4-aspartylphosphate" evidence="12">
    <location>
        <position position="702"/>
    </location>
</feature>
<keyword evidence="13" id="KW-0812">Transmembrane</keyword>
<dbReference type="Gene3D" id="3.30.450.20">
    <property type="entry name" value="PAS domain"/>
    <property type="match status" value="1"/>
</dbReference>
<feature type="domain" description="PAC" evidence="17">
    <location>
        <begin position="341"/>
        <end position="393"/>
    </location>
</feature>
<dbReference type="PANTHER" id="PTHR43047">
    <property type="entry name" value="TWO-COMPONENT HISTIDINE PROTEIN KINASE"/>
    <property type="match status" value="1"/>
</dbReference>
<dbReference type="PROSITE" id="PS50112">
    <property type="entry name" value="PAS"/>
    <property type="match status" value="1"/>
</dbReference>
<dbReference type="Pfam" id="PF08448">
    <property type="entry name" value="PAS_4"/>
    <property type="match status" value="1"/>
</dbReference>
<dbReference type="Pfam" id="PF02518">
    <property type="entry name" value="HATPase_c"/>
    <property type="match status" value="1"/>
</dbReference>
<comment type="catalytic activity">
    <reaction evidence="1">
        <text>ATP + protein L-histidine = ADP + protein N-phospho-L-histidine.</text>
        <dbReference type="EC" id="2.7.13.3"/>
    </reaction>
</comment>
<dbReference type="GO" id="GO:0005524">
    <property type="term" value="F:ATP binding"/>
    <property type="evidence" value="ECO:0007669"/>
    <property type="project" value="UniProtKB-KW"/>
</dbReference>
<evidence type="ECO:0000256" key="3">
    <source>
        <dbReference type="ARBA" id="ARBA00012438"/>
    </source>
</evidence>
<evidence type="ECO:0000259" key="14">
    <source>
        <dbReference type="PROSITE" id="PS50109"/>
    </source>
</evidence>
<dbReference type="CDD" id="cd00130">
    <property type="entry name" value="PAS"/>
    <property type="match status" value="1"/>
</dbReference>
<dbReference type="Gene3D" id="1.10.287.130">
    <property type="match status" value="1"/>
</dbReference>
<dbReference type="SMART" id="SM00304">
    <property type="entry name" value="HAMP"/>
    <property type="match status" value="1"/>
</dbReference>
<dbReference type="GO" id="GO:0005886">
    <property type="term" value="C:plasma membrane"/>
    <property type="evidence" value="ECO:0007669"/>
    <property type="project" value="UniProtKB-SubCell"/>
</dbReference>
<evidence type="ECO:0000256" key="4">
    <source>
        <dbReference type="ARBA" id="ARBA00022475"/>
    </source>
</evidence>
<dbReference type="InterPro" id="IPR003661">
    <property type="entry name" value="HisK_dim/P_dom"/>
</dbReference>
<dbReference type="SMART" id="SM00086">
    <property type="entry name" value="PAC"/>
    <property type="match status" value="1"/>
</dbReference>
<keyword evidence="5 12" id="KW-0597">Phosphoprotein</keyword>
<dbReference type="Pfam" id="PF00512">
    <property type="entry name" value="HisKA"/>
    <property type="match status" value="1"/>
</dbReference>
<dbReference type="CDD" id="cd16922">
    <property type="entry name" value="HATPase_EvgS-ArcB-TorS-like"/>
    <property type="match status" value="1"/>
</dbReference>
<dbReference type="GO" id="GO:0009927">
    <property type="term" value="F:histidine phosphotransfer kinase activity"/>
    <property type="evidence" value="ECO:0007669"/>
    <property type="project" value="TreeGrafter"/>
</dbReference>
<evidence type="ECO:0000259" key="18">
    <source>
        <dbReference type="PROSITE" id="PS50885"/>
    </source>
</evidence>
<dbReference type="PROSITE" id="PS50110">
    <property type="entry name" value="RESPONSE_REGULATORY"/>
    <property type="match status" value="1"/>
</dbReference>
<dbReference type="SMART" id="SM00448">
    <property type="entry name" value="REC"/>
    <property type="match status" value="1"/>
</dbReference>
<dbReference type="PROSITE" id="PS50885">
    <property type="entry name" value="HAMP"/>
    <property type="match status" value="1"/>
</dbReference>
<dbReference type="Gene3D" id="6.10.340.10">
    <property type="match status" value="1"/>
</dbReference>
<feature type="transmembrane region" description="Helical" evidence="13">
    <location>
        <begin position="17"/>
        <end position="42"/>
    </location>
</feature>
<gene>
    <name evidence="19" type="primary">bvgS</name>
    <name evidence="19" type="ORF">Mrose_03371</name>
</gene>
<dbReference type="Pfam" id="PF05227">
    <property type="entry name" value="CHASE3"/>
    <property type="match status" value="1"/>
</dbReference>
<feature type="transmembrane region" description="Helical" evidence="13">
    <location>
        <begin position="186"/>
        <end position="209"/>
    </location>
</feature>
<evidence type="ECO:0000256" key="7">
    <source>
        <dbReference type="ARBA" id="ARBA00022741"/>
    </source>
</evidence>
<dbReference type="InterPro" id="IPR005467">
    <property type="entry name" value="His_kinase_dom"/>
</dbReference>
<keyword evidence="9" id="KW-0067">ATP-binding</keyword>
<dbReference type="SUPFAM" id="SSF55785">
    <property type="entry name" value="PYP-like sensor domain (PAS domain)"/>
    <property type="match status" value="1"/>
</dbReference>
<dbReference type="FunFam" id="3.30.565.10:FF:000023">
    <property type="entry name" value="PAS domain-containing sensor histidine kinase"/>
    <property type="match status" value="1"/>
</dbReference>
<dbReference type="InterPro" id="IPR001610">
    <property type="entry name" value="PAC"/>
</dbReference>
<dbReference type="PROSITE" id="PS50109">
    <property type="entry name" value="HIS_KIN"/>
    <property type="match status" value="1"/>
</dbReference>
<sequence length="771" mass="85335">MRSGGRLLSRAWLDWPLWLKGLVVVGLPVLALLFVLALSLWLRAQESRWEDRVEQTLLIQQDLRGLLGLLVDAETGLRGYALTRKLGFLEPYQQAREKLPAAQSRLELSLGRESLTPLTPLIERRLQVLENARQAVVQGNPALLELHLEEGKTLMDALRQGIANLDQQLQLQLEQARAGVERQRQLSLYALSLSGLLGLLGGVGAAVLFTRGISRRMRRLGENAFRVARGQSPLDLPPGNDEVGQLGQALQQAQQLLEESYHQLREREATLEALFKASPDVITLLDHQGRIRLTNPANYELLGVAPEERLGQLPSEAIHPEDYPQVAETLQELLSGRRSQARLRVRYRHPQGHWLTLEAHAQALPAEGDRVPGVVVVSRDISTQAELEEALSRARLEAESANRAKSEFLSRMSHELRTPLNAILGFAQLLELDAHTQEEREGLERILKAGRHLLDLINEVLDLARIEAGRMALSIEPMRPAEVVQECLNLMGSLAASRLVQLEFPQPEECRTLVLADRQRLRQILLNLLSNAIKYNREGGRVTLSCQEVAGDMLRLSVSDTGPGIAPELLHRLFTPFDRLGAEATVAEGTGLGLALSKRLAEAMQGRLGVESVVGKGSTFWLELPQVEAPPPLLEEAREVLAPGAALAESRTVLYIEDNLSNLRLVEHILARKTDFRLIAAMQGSLGLTLAREHRPDLILLDLHLPDVPGHEVLARLRADPLTQGIPVIILSAEASPGQVQRLLAQGAAAYLTKPLEVSRFLEVLAQVLKR</sequence>
<reference evidence="19 20" key="1">
    <citation type="submission" date="2018-08" db="EMBL/GenBank/DDBJ databases">
        <title>Meiothermus roseus NBRC 110900 genome sequencing project.</title>
        <authorList>
            <person name="Da Costa M.S."/>
            <person name="Albuquerque L."/>
            <person name="Raposo P."/>
            <person name="Froufe H.J.C."/>
            <person name="Barroso C.S."/>
            <person name="Egas C."/>
        </authorList>
    </citation>
    <scope>NUCLEOTIDE SEQUENCE [LARGE SCALE GENOMIC DNA]</scope>
    <source>
        <strain evidence="19 20">NBRC 110900</strain>
    </source>
</reference>
<dbReference type="InterPro" id="IPR007891">
    <property type="entry name" value="CHASE3"/>
</dbReference>
<organism evidence="19 20">
    <name type="scientific">Calidithermus roseus</name>
    <dbReference type="NCBI Taxonomy" id="1644118"/>
    <lineage>
        <taxon>Bacteria</taxon>
        <taxon>Thermotogati</taxon>
        <taxon>Deinococcota</taxon>
        <taxon>Deinococci</taxon>
        <taxon>Thermales</taxon>
        <taxon>Thermaceae</taxon>
        <taxon>Calidithermus</taxon>
    </lineage>
</organism>
<dbReference type="InterPro" id="IPR011006">
    <property type="entry name" value="CheY-like_superfamily"/>
</dbReference>
<dbReference type="EC" id="2.7.13.3" evidence="3"/>
<dbReference type="Pfam" id="PF00072">
    <property type="entry name" value="Response_reg"/>
    <property type="match status" value="1"/>
</dbReference>
<evidence type="ECO:0000256" key="1">
    <source>
        <dbReference type="ARBA" id="ARBA00000085"/>
    </source>
</evidence>